<protein>
    <submittedName>
        <fullName evidence="1">Uncharacterized protein</fullName>
    </submittedName>
</protein>
<proteinExistence type="predicted"/>
<sequence>MAPTYISRRLSYHIDNKQLVIDEAGLLDVSAPKIILGEPGMGKTRLISSLAAKLGVKAVSASRFMRQSAVLQGIQSGKPLLIDSVDEAIASDECAAVDEILSKLENLDNPDFILACRAREWPDYALVKLGEVYSEQAVVFHLEPLNRAEAEGLLAEVLDVSQVGEVLNRMDVDCISELYHNPLTLEMMGKVARTDAHLPSSRSALFERVCGLLWAEHNEGRAADALRHLTTEQALDTAGALMAGLLLAGKEAIGLARPALVADSDIGLAHLSALIDPVAAGAIVRCKLFNSEGLYRAKPIHRVIAEFLGARWLSRQADNPRKQRRLLAQFQGSGRVPASFRGLHAWLTVHRDELAEDVITADPLGVMQYADTTKLTNAQLKYLLKSLQTIAQADPYFRDHDWKGLSAKSLMIEAMLSEVDAAIRSRDNVHLSSLLIESIRGTLLARSLQQTLCDVMLNAERTMHERYASALALKPLYKCDEWEDLIAALLLQIRRNSAELAYLIIEMLGFTINSELLVETTLARLGVSFCELPRSPQPQGHRLGEYSSLSDQLSTSELAPVLALLANRIDLVDARDFTATFEIHELVASLVTRAIAERVVTRSNPSVLWEWLGMLSHADRNGLAMMSLLRLLASDNQLRRAVQHHALFGDARRYIFLYQATILQEHLIELTKDDHLHFMEYLATFSNQDGGMREDWQGLVDSAAYSCGIDQELRSASLKFEAGCSQLADFIERRIDSIAQSAASSREREALAISCERRKTLQERRSLRCYYRQHKSELRAGELPFIELPAKHYLGSLRLFHTALPALERLKLWCGKALTRDALIGFEAVLQRTDLPSAADVAKALAQNRHYLFNLPIFAALLCRLRRQVGFTDLSHDLLKTGLLLCYQQGRMPNDPDRYNLSLELEKIVLSTEYDREAFARLWIEPALQVDQSVIPGITRLVTIESWRSTTIVLAAEWLARAGSLNAEVEKQLFLFLLDSGESNRLLQIANARLYGRGSDPKIDSKWLALKVLIDFEDAQAQFADRLSAPEFIWKLRDVFTLERNRRLVEHSAGQAEWIVSQFRRFWPILPSDGRVRHQDDADEASRFIILLIERLSAETTDDACWAISRLVSEPSDSYSELLKHAQVSQRQKNTEEMFRPIEPEQLKLLLGGERPCNAEDLKMLIVEELAVVQNILQGDELDPVRMFWNDSEEPREENRCRDDLAGMLRSRLERYEVSMMSEVDMPENKRVDLAFRCGTIQLPLEVKGQWHSKVWHAASSQLDRQYLIDWRSDQRGIFCVLWFGTRVSQNSLPCSPPKGVETPTSAEEMRNALIELIPQERRSLIHVVVMDLTRSNRRQGICLAQPLDMP</sequence>
<organism evidence="1 2">
    <name type="scientific">Pseudomonas mosselii</name>
    <dbReference type="NCBI Taxonomy" id="78327"/>
    <lineage>
        <taxon>Bacteria</taxon>
        <taxon>Pseudomonadati</taxon>
        <taxon>Pseudomonadota</taxon>
        <taxon>Gammaproteobacteria</taxon>
        <taxon>Pseudomonadales</taxon>
        <taxon>Pseudomonadaceae</taxon>
        <taxon>Pseudomonas</taxon>
    </lineage>
</organism>
<dbReference type="SUPFAM" id="SSF52540">
    <property type="entry name" value="P-loop containing nucleoside triphosphate hydrolases"/>
    <property type="match status" value="1"/>
</dbReference>
<reference evidence="1 2" key="1">
    <citation type="submission" date="2019-05" db="EMBL/GenBank/DDBJ databases">
        <title>Pseudomonas sp. SC006 isolated from lettuce that can produce HBGAs.</title>
        <authorList>
            <person name="Wang D."/>
            <person name="Liao N."/>
            <person name="Liu D."/>
            <person name="Zhang Z."/>
            <person name="Zou S."/>
        </authorList>
    </citation>
    <scope>NUCLEOTIDE SEQUENCE [LARGE SCALE GENOMIC DNA]</scope>
    <source>
        <strain evidence="1 2">SC006</strain>
    </source>
</reference>
<name>A0A5R8ZGP5_9PSED</name>
<accession>A0A5R8ZGP5</accession>
<keyword evidence="2" id="KW-1185">Reference proteome</keyword>
<dbReference type="InterPro" id="IPR027417">
    <property type="entry name" value="P-loop_NTPase"/>
</dbReference>
<dbReference type="RefSeq" id="WP_138217574.1">
    <property type="nucleotide sequence ID" value="NZ_VAUO01000001.1"/>
</dbReference>
<dbReference type="EMBL" id="VAUO01000001">
    <property type="protein sequence ID" value="TLP64939.1"/>
    <property type="molecule type" value="Genomic_DNA"/>
</dbReference>
<dbReference type="Proteomes" id="UP000309819">
    <property type="component" value="Unassembled WGS sequence"/>
</dbReference>
<comment type="caution">
    <text evidence="1">The sequence shown here is derived from an EMBL/GenBank/DDBJ whole genome shotgun (WGS) entry which is preliminary data.</text>
</comment>
<evidence type="ECO:0000313" key="2">
    <source>
        <dbReference type="Proteomes" id="UP000309819"/>
    </source>
</evidence>
<evidence type="ECO:0000313" key="1">
    <source>
        <dbReference type="EMBL" id="TLP64939.1"/>
    </source>
</evidence>
<dbReference type="OrthoDB" id="9004810at2"/>
<gene>
    <name evidence="1" type="ORF">FEM01_01800</name>
</gene>